<evidence type="ECO:0000259" key="2">
    <source>
        <dbReference type="Pfam" id="PF02698"/>
    </source>
</evidence>
<feature type="domain" description="DUF218" evidence="2">
    <location>
        <begin position="81"/>
        <end position="246"/>
    </location>
</feature>
<comment type="caution">
    <text evidence="3">The sequence shown here is derived from an EMBL/GenBank/DDBJ whole genome shotgun (WGS) entry which is preliminary data.</text>
</comment>
<feature type="transmembrane region" description="Helical" evidence="1">
    <location>
        <begin position="39"/>
        <end position="62"/>
    </location>
</feature>
<evidence type="ECO:0000256" key="1">
    <source>
        <dbReference type="SAM" id="Phobius"/>
    </source>
</evidence>
<dbReference type="PANTHER" id="PTHR30336:SF4">
    <property type="entry name" value="ENVELOPE BIOGENESIS FACTOR ELYC"/>
    <property type="match status" value="1"/>
</dbReference>
<keyword evidence="4" id="KW-1185">Reference proteome</keyword>
<accession>A0A934MJN3</accession>
<protein>
    <submittedName>
        <fullName evidence="3">YdcF family protein</fullName>
    </submittedName>
</protein>
<dbReference type="EMBL" id="JAEKMH010000001">
    <property type="protein sequence ID" value="MBJ3783255.1"/>
    <property type="molecule type" value="Genomic_DNA"/>
</dbReference>
<evidence type="ECO:0000313" key="4">
    <source>
        <dbReference type="Proteomes" id="UP000602124"/>
    </source>
</evidence>
<dbReference type="CDD" id="cd06259">
    <property type="entry name" value="YdcF-like"/>
    <property type="match status" value="1"/>
</dbReference>
<dbReference type="InterPro" id="IPR051599">
    <property type="entry name" value="Cell_Envelope_Assoc"/>
</dbReference>
<evidence type="ECO:0000313" key="3">
    <source>
        <dbReference type="EMBL" id="MBJ3783255.1"/>
    </source>
</evidence>
<dbReference type="AlphaFoldDB" id="A0A934MJN3"/>
<reference evidence="3" key="1">
    <citation type="submission" date="2020-12" db="EMBL/GenBank/DDBJ databases">
        <title>Devosia sp. MSA67 isolated from Mo River.</title>
        <authorList>
            <person name="Ma F."/>
            <person name="Zi Z."/>
        </authorList>
    </citation>
    <scope>NUCLEOTIDE SEQUENCE</scope>
    <source>
        <strain evidence="3">MSA67</strain>
    </source>
</reference>
<dbReference type="Pfam" id="PF02698">
    <property type="entry name" value="DUF218"/>
    <property type="match status" value="1"/>
</dbReference>
<proteinExistence type="predicted"/>
<keyword evidence="1" id="KW-0472">Membrane</keyword>
<sequence>MFFAVSKVFWLLVQPISLVLLLILAAIALVAFHRRRLAIGALSVAALIVGFGAFTSLGYVLIQPLEDRFALPQAEPASVRAIVMLGGATKARPSTARQTVALNDAGERLTTTLWLARRYPEASIVLSGGGGLLAGDTESEAETARRFFLSMGIADERLVLEGESRNTIENAEFTRALIGSGTGETVLVTSAFHMPRSVGLFRAQGVDVIPWPTDYRSTGSQTLWLDVADPNGNFDTAATAMREWIGLAVYRLTGQIEDLFPAP</sequence>
<dbReference type="PANTHER" id="PTHR30336">
    <property type="entry name" value="INNER MEMBRANE PROTEIN, PROBABLE PERMEASE"/>
    <property type="match status" value="1"/>
</dbReference>
<dbReference type="GO" id="GO:0005886">
    <property type="term" value="C:plasma membrane"/>
    <property type="evidence" value="ECO:0007669"/>
    <property type="project" value="TreeGrafter"/>
</dbReference>
<name>A0A934MJN3_9HYPH</name>
<feature type="transmembrane region" description="Helical" evidence="1">
    <location>
        <begin position="12"/>
        <end position="32"/>
    </location>
</feature>
<keyword evidence="1" id="KW-0812">Transmembrane</keyword>
<dbReference type="GO" id="GO:0000270">
    <property type="term" value="P:peptidoglycan metabolic process"/>
    <property type="evidence" value="ECO:0007669"/>
    <property type="project" value="TreeGrafter"/>
</dbReference>
<keyword evidence="1" id="KW-1133">Transmembrane helix</keyword>
<dbReference type="InterPro" id="IPR003848">
    <property type="entry name" value="DUF218"/>
</dbReference>
<dbReference type="GO" id="GO:0043164">
    <property type="term" value="P:Gram-negative-bacterium-type cell wall biogenesis"/>
    <property type="evidence" value="ECO:0007669"/>
    <property type="project" value="TreeGrafter"/>
</dbReference>
<organism evidence="3 4">
    <name type="scientific">Devosia sediminis</name>
    <dbReference type="NCBI Taxonomy" id="2798801"/>
    <lineage>
        <taxon>Bacteria</taxon>
        <taxon>Pseudomonadati</taxon>
        <taxon>Pseudomonadota</taxon>
        <taxon>Alphaproteobacteria</taxon>
        <taxon>Hyphomicrobiales</taxon>
        <taxon>Devosiaceae</taxon>
        <taxon>Devosia</taxon>
    </lineage>
</organism>
<gene>
    <name evidence="3" type="ORF">JEQ47_00865</name>
</gene>
<dbReference type="RefSeq" id="WP_198874501.1">
    <property type="nucleotide sequence ID" value="NZ_JAEKMH010000001.1"/>
</dbReference>
<dbReference type="Gene3D" id="3.40.50.620">
    <property type="entry name" value="HUPs"/>
    <property type="match status" value="1"/>
</dbReference>
<dbReference type="InterPro" id="IPR014729">
    <property type="entry name" value="Rossmann-like_a/b/a_fold"/>
</dbReference>
<dbReference type="Proteomes" id="UP000602124">
    <property type="component" value="Unassembled WGS sequence"/>
</dbReference>